<reference evidence="2" key="1">
    <citation type="submission" date="2022-11" db="EMBL/GenBank/DDBJ databases">
        <authorList>
            <person name="Petersen C."/>
        </authorList>
    </citation>
    <scope>NUCLEOTIDE SEQUENCE</scope>
    <source>
        <strain evidence="2">IBT 16849</strain>
    </source>
</reference>
<name>A0A9W9J1V2_9EURO</name>
<reference evidence="2" key="2">
    <citation type="journal article" date="2023" name="IMA Fungus">
        <title>Comparative genomic study of the Penicillium genus elucidates a diverse pangenome and 15 lateral gene transfer events.</title>
        <authorList>
            <person name="Petersen C."/>
            <person name="Sorensen T."/>
            <person name="Nielsen M.R."/>
            <person name="Sondergaard T.E."/>
            <person name="Sorensen J.L."/>
            <person name="Fitzpatrick D.A."/>
            <person name="Frisvad J.C."/>
            <person name="Nielsen K.L."/>
        </authorList>
    </citation>
    <scope>NUCLEOTIDE SEQUENCE</scope>
    <source>
        <strain evidence="2">IBT 16849</strain>
    </source>
</reference>
<dbReference type="AlphaFoldDB" id="A0A9W9J1V2"/>
<dbReference type="Proteomes" id="UP001150879">
    <property type="component" value="Unassembled WGS sequence"/>
</dbReference>
<proteinExistence type="predicted"/>
<feature type="region of interest" description="Disordered" evidence="1">
    <location>
        <begin position="37"/>
        <end position="65"/>
    </location>
</feature>
<sequence>MDLSYSSPSPRQNNPFADAMAAKLQDTSLNAIEAQNARSIRKDRVRAQVPEQDQSGREEKVSVGF</sequence>
<dbReference type="OrthoDB" id="10522265at2759"/>
<dbReference type="EMBL" id="JAPQKP010000005">
    <property type="protein sequence ID" value="KAJ5189119.1"/>
    <property type="molecule type" value="Genomic_DNA"/>
</dbReference>
<accession>A0A9W9J1V2</accession>
<evidence type="ECO:0000313" key="3">
    <source>
        <dbReference type="Proteomes" id="UP001150879"/>
    </source>
</evidence>
<evidence type="ECO:0000256" key="1">
    <source>
        <dbReference type="SAM" id="MobiDB-lite"/>
    </source>
</evidence>
<comment type="caution">
    <text evidence="2">The sequence shown here is derived from an EMBL/GenBank/DDBJ whole genome shotgun (WGS) entry which is preliminary data.</text>
</comment>
<evidence type="ECO:0000313" key="2">
    <source>
        <dbReference type="EMBL" id="KAJ5189119.1"/>
    </source>
</evidence>
<keyword evidence="3" id="KW-1185">Reference proteome</keyword>
<gene>
    <name evidence="2" type="ORF">N7472_008133</name>
</gene>
<protein>
    <submittedName>
        <fullName evidence="2">Uncharacterized protein</fullName>
    </submittedName>
</protein>
<organism evidence="2 3">
    <name type="scientific">Penicillium cf. griseofulvum</name>
    <dbReference type="NCBI Taxonomy" id="2972120"/>
    <lineage>
        <taxon>Eukaryota</taxon>
        <taxon>Fungi</taxon>
        <taxon>Dikarya</taxon>
        <taxon>Ascomycota</taxon>
        <taxon>Pezizomycotina</taxon>
        <taxon>Eurotiomycetes</taxon>
        <taxon>Eurotiomycetidae</taxon>
        <taxon>Eurotiales</taxon>
        <taxon>Aspergillaceae</taxon>
        <taxon>Penicillium</taxon>
    </lineage>
</organism>
<feature type="compositionally biased region" description="Basic and acidic residues" evidence="1">
    <location>
        <begin position="54"/>
        <end position="65"/>
    </location>
</feature>